<dbReference type="PIRSF" id="PIRSF000232">
    <property type="entry name" value="YdjA"/>
    <property type="match status" value="1"/>
</dbReference>
<dbReference type="PANTHER" id="PTHR43821">
    <property type="entry name" value="NAD(P)H NITROREDUCTASE YDJA-RELATED"/>
    <property type="match status" value="1"/>
</dbReference>
<evidence type="ECO:0000256" key="6">
    <source>
        <dbReference type="ARBA" id="ARBA00023027"/>
    </source>
</evidence>
<gene>
    <name evidence="10" type="ORF">HNR38_000809</name>
</gene>
<feature type="binding site" description="in other chain" evidence="8">
    <location>
        <begin position="131"/>
        <end position="133"/>
    </location>
    <ligand>
        <name>FMN</name>
        <dbReference type="ChEBI" id="CHEBI:58210"/>
        <note>ligand shared between dimeric partners</note>
    </ligand>
</feature>
<evidence type="ECO:0000313" key="11">
    <source>
        <dbReference type="Proteomes" id="UP000591735"/>
    </source>
</evidence>
<keyword evidence="3 7" id="KW-0288">FMN</keyword>
<dbReference type="CDD" id="cd02135">
    <property type="entry name" value="YdjA-like"/>
    <property type="match status" value="1"/>
</dbReference>
<feature type="binding site" evidence="8">
    <location>
        <position position="40"/>
    </location>
    <ligand>
        <name>FMN</name>
        <dbReference type="ChEBI" id="CHEBI:58210"/>
        <note>ligand shared between dimeric partners</note>
    </ligand>
</feature>
<dbReference type="Gene3D" id="3.40.109.10">
    <property type="entry name" value="NADH Oxidase"/>
    <property type="match status" value="1"/>
</dbReference>
<keyword evidence="4 7" id="KW-0521">NADP</keyword>
<accession>A0A840UHQ9</accession>
<dbReference type="RefSeq" id="WP_183700047.1">
    <property type="nucleotide sequence ID" value="NZ_JACHFE010000002.1"/>
</dbReference>
<organism evidence="10 11">
    <name type="scientific">Marinobacter oulmenensis</name>
    <dbReference type="NCBI Taxonomy" id="643747"/>
    <lineage>
        <taxon>Bacteria</taxon>
        <taxon>Pseudomonadati</taxon>
        <taxon>Pseudomonadota</taxon>
        <taxon>Gammaproteobacteria</taxon>
        <taxon>Pseudomonadales</taxon>
        <taxon>Marinobacteraceae</taxon>
        <taxon>Marinobacter</taxon>
    </lineage>
</organism>
<evidence type="ECO:0000256" key="7">
    <source>
        <dbReference type="PIRNR" id="PIRNR000232"/>
    </source>
</evidence>
<dbReference type="PANTHER" id="PTHR43821:SF1">
    <property type="entry name" value="NAD(P)H NITROREDUCTASE YDJA-RELATED"/>
    <property type="match status" value="1"/>
</dbReference>
<evidence type="ECO:0000256" key="5">
    <source>
        <dbReference type="ARBA" id="ARBA00023002"/>
    </source>
</evidence>
<proteinExistence type="inferred from homology"/>
<comment type="cofactor">
    <cofactor evidence="8">
        <name>FMN</name>
        <dbReference type="ChEBI" id="CHEBI:58210"/>
    </cofactor>
    <text evidence="8">Binds 1 FMN per subunit.</text>
</comment>
<sequence length="186" mass="20083">MSSITRFLLDRSSETRLEGPAPGWNELEQAFRCAARAPDHALLRPWRYLVVEGEKRAALGELFAQACGPDASDKEREKARNAPFRAPMVIVGIASPSVHPKVPEVEQVLSAGSGLMLLSLALNDAGYGTMWRTGAVAYSEAVKTGLGLAETESIVGFLYTGSVAMEKPAVPRPEPGEFVAWWPGDE</sequence>
<evidence type="ECO:0000256" key="2">
    <source>
        <dbReference type="ARBA" id="ARBA00022630"/>
    </source>
</evidence>
<evidence type="ECO:0000256" key="8">
    <source>
        <dbReference type="PIRSR" id="PIRSR000232-1"/>
    </source>
</evidence>
<keyword evidence="2 7" id="KW-0285">Flavoprotein</keyword>
<dbReference type="Pfam" id="PF00881">
    <property type="entry name" value="Nitroreductase"/>
    <property type="match status" value="1"/>
</dbReference>
<evidence type="ECO:0000256" key="1">
    <source>
        <dbReference type="ARBA" id="ARBA00007118"/>
    </source>
</evidence>
<evidence type="ECO:0000256" key="4">
    <source>
        <dbReference type="ARBA" id="ARBA00022857"/>
    </source>
</evidence>
<evidence type="ECO:0000313" key="10">
    <source>
        <dbReference type="EMBL" id="MBB5320337.1"/>
    </source>
</evidence>
<keyword evidence="6 7" id="KW-0520">NAD</keyword>
<dbReference type="EMBL" id="JACHFE010000002">
    <property type="protein sequence ID" value="MBB5320337.1"/>
    <property type="molecule type" value="Genomic_DNA"/>
</dbReference>
<keyword evidence="11" id="KW-1185">Reference proteome</keyword>
<feature type="binding site" description="in other chain" evidence="8">
    <location>
        <begin position="11"/>
        <end position="13"/>
    </location>
    <ligand>
        <name>FMN</name>
        <dbReference type="ChEBI" id="CHEBI:58210"/>
        <note>ligand shared between dimeric partners</note>
    </ligand>
</feature>
<name>A0A840UHQ9_9GAMM</name>
<dbReference type="InterPro" id="IPR026021">
    <property type="entry name" value="YdjA-like"/>
</dbReference>
<feature type="binding site" evidence="8">
    <location>
        <position position="36"/>
    </location>
    <ligand>
        <name>FMN</name>
        <dbReference type="ChEBI" id="CHEBI:58210"/>
        <note>ligand shared between dimeric partners</note>
    </ligand>
</feature>
<dbReference type="GO" id="GO:0016491">
    <property type="term" value="F:oxidoreductase activity"/>
    <property type="evidence" value="ECO:0007669"/>
    <property type="project" value="UniProtKB-UniRule"/>
</dbReference>
<dbReference type="InterPro" id="IPR029479">
    <property type="entry name" value="Nitroreductase"/>
</dbReference>
<dbReference type="InterPro" id="IPR052530">
    <property type="entry name" value="NAD(P)H_nitroreductase"/>
</dbReference>
<dbReference type="InterPro" id="IPR000415">
    <property type="entry name" value="Nitroreductase-like"/>
</dbReference>
<feature type="domain" description="Nitroreductase" evidence="9">
    <location>
        <begin position="26"/>
        <end position="161"/>
    </location>
</feature>
<dbReference type="EC" id="1.-.-.-" evidence="7"/>
<dbReference type="Proteomes" id="UP000591735">
    <property type="component" value="Unassembled WGS sequence"/>
</dbReference>
<comment type="similarity">
    <text evidence="1 7">Belongs to the nitroreductase family.</text>
</comment>
<keyword evidence="5 7" id="KW-0560">Oxidoreductase</keyword>
<evidence type="ECO:0000256" key="3">
    <source>
        <dbReference type="ARBA" id="ARBA00022643"/>
    </source>
</evidence>
<protein>
    <recommendedName>
        <fullName evidence="7">Putative NAD(P)H nitroreductase</fullName>
        <ecNumber evidence="7">1.-.-.-</ecNumber>
    </recommendedName>
</protein>
<comment type="caution">
    <text evidence="10">The sequence shown here is derived from an EMBL/GenBank/DDBJ whole genome shotgun (WGS) entry which is preliminary data.</text>
</comment>
<evidence type="ECO:0000259" key="9">
    <source>
        <dbReference type="Pfam" id="PF00881"/>
    </source>
</evidence>
<reference evidence="10 11" key="1">
    <citation type="submission" date="2020-08" db="EMBL/GenBank/DDBJ databases">
        <title>Genomic Encyclopedia of Type Strains, Phase IV (KMG-IV): sequencing the most valuable type-strain genomes for metagenomic binning, comparative biology and taxonomic classification.</title>
        <authorList>
            <person name="Goeker M."/>
        </authorList>
    </citation>
    <scope>NUCLEOTIDE SEQUENCE [LARGE SCALE GENOMIC DNA]</scope>
    <source>
        <strain evidence="10 11">DSM 22359</strain>
    </source>
</reference>
<dbReference type="AlphaFoldDB" id="A0A840UHQ9"/>
<dbReference type="SUPFAM" id="SSF55469">
    <property type="entry name" value="FMN-dependent nitroreductase-like"/>
    <property type="match status" value="1"/>
</dbReference>